<feature type="compositionally biased region" description="Basic and acidic residues" evidence="1">
    <location>
        <begin position="53"/>
        <end position="65"/>
    </location>
</feature>
<dbReference type="Proteomes" id="UP000542973">
    <property type="component" value="Unassembled WGS sequence"/>
</dbReference>
<evidence type="ECO:0000256" key="1">
    <source>
        <dbReference type="SAM" id="MobiDB-lite"/>
    </source>
</evidence>
<feature type="chain" id="PRO_5043882164" description="Lipoprotein" evidence="2">
    <location>
        <begin position="24"/>
        <end position="79"/>
    </location>
</feature>
<evidence type="ECO:0008006" key="7">
    <source>
        <dbReference type="Google" id="ProtNLM"/>
    </source>
</evidence>
<dbReference type="RefSeq" id="WP_053824057.1">
    <property type="nucleotide sequence ID" value="NZ_BAAAEB010000023.1"/>
</dbReference>
<sequence>MTFRFYPSSIALAIAAAALSGCATRQGDVDSDGGGDVRPSSTPAPIGMSLGDINHRHPMLDDRPVPRSGVRLNDSFVDR</sequence>
<keyword evidence="2" id="KW-0732">Signal</keyword>
<dbReference type="EMBL" id="CP098735">
    <property type="protein sequence ID" value="USE77936.1"/>
    <property type="molecule type" value="Genomic_DNA"/>
</dbReference>
<evidence type="ECO:0000256" key="2">
    <source>
        <dbReference type="SAM" id="SignalP"/>
    </source>
</evidence>
<organism evidence="3 5">
    <name type="scientific">Cupriavidus gilardii</name>
    <dbReference type="NCBI Taxonomy" id="82541"/>
    <lineage>
        <taxon>Bacteria</taxon>
        <taxon>Pseudomonadati</taxon>
        <taxon>Pseudomonadota</taxon>
        <taxon>Betaproteobacteria</taxon>
        <taxon>Burkholderiales</taxon>
        <taxon>Burkholderiaceae</taxon>
        <taxon>Cupriavidus</taxon>
    </lineage>
</organism>
<evidence type="ECO:0000313" key="5">
    <source>
        <dbReference type="Proteomes" id="UP000542973"/>
    </source>
</evidence>
<reference evidence="4" key="2">
    <citation type="submission" date="2022-06" db="EMBL/GenBank/DDBJ databases">
        <title>Complete genome sequence and characterization of Cupriavidus gilardii QJ1 isolated from contaminating cells.</title>
        <authorList>
            <person name="Qi J."/>
        </authorList>
    </citation>
    <scope>NUCLEOTIDE SEQUENCE</scope>
    <source>
        <strain evidence="4">QJ1</strain>
    </source>
</reference>
<evidence type="ECO:0000313" key="4">
    <source>
        <dbReference type="EMBL" id="USE77936.1"/>
    </source>
</evidence>
<name>A0A6N1BBE8_9BURK</name>
<dbReference type="PROSITE" id="PS51257">
    <property type="entry name" value="PROKAR_LIPOPROTEIN"/>
    <property type="match status" value="1"/>
</dbReference>
<proteinExistence type="predicted"/>
<accession>A0A6N1BBE8</accession>
<keyword evidence="6" id="KW-1185">Reference proteome</keyword>
<evidence type="ECO:0000313" key="6">
    <source>
        <dbReference type="Proteomes" id="UP001056648"/>
    </source>
</evidence>
<reference evidence="3 5" key="1">
    <citation type="submission" date="2020-05" db="EMBL/GenBank/DDBJ databases">
        <title>MicrobeNet Type strains.</title>
        <authorList>
            <person name="Nicholson A.C."/>
        </authorList>
    </citation>
    <scope>NUCLEOTIDE SEQUENCE [LARGE SCALE GENOMIC DNA]</scope>
    <source>
        <strain evidence="3 5">ATCC 700815</strain>
    </source>
</reference>
<gene>
    <name evidence="3" type="ORF">HLB16_07210</name>
    <name evidence="4" type="ORF">NDR89_02490</name>
</gene>
<dbReference type="GeneID" id="70687574"/>
<feature type="region of interest" description="Disordered" evidence="1">
    <location>
        <begin position="24"/>
        <end position="79"/>
    </location>
</feature>
<feature type="signal peptide" evidence="2">
    <location>
        <begin position="1"/>
        <end position="23"/>
    </location>
</feature>
<dbReference type="AlphaFoldDB" id="A0A6N1BBE8"/>
<protein>
    <recommendedName>
        <fullName evidence="7">Lipoprotein</fullName>
    </recommendedName>
</protein>
<dbReference type="Proteomes" id="UP001056648">
    <property type="component" value="Chromosome 1"/>
</dbReference>
<dbReference type="EMBL" id="JABEMD010000009">
    <property type="protein sequence ID" value="NNH10670.1"/>
    <property type="molecule type" value="Genomic_DNA"/>
</dbReference>
<evidence type="ECO:0000313" key="3">
    <source>
        <dbReference type="EMBL" id="NNH10670.1"/>
    </source>
</evidence>